<protein>
    <submittedName>
        <fullName evidence="1">Uncharacterized protein</fullName>
    </submittedName>
</protein>
<gene>
    <name evidence="1" type="ORF">P5673_014076</name>
</gene>
<name>A0AAD9QJE5_ACRCE</name>
<evidence type="ECO:0000313" key="1">
    <source>
        <dbReference type="EMBL" id="KAK2562424.1"/>
    </source>
</evidence>
<sequence length="138" mass="16405">MTIKQSNKYYKDNKRIPYYEKGRGSAYSNEEAVDILMRVKEPVCTEVPLQVMVDLDSLVHPDDCKADDLGKWTHTWSPKSYISADHNVRGDILDLKITRQKINDADFIMVVKHYHHHDKEAKYHKRLSFLYDNKWQRH</sequence>
<comment type="caution">
    <text evidence="1">The sequence shown here is derived from an EMBL/GenBank/DDBJ whole genome shotgun (WGS) entry which is preliminary data.</text>
</comment>
<organism evidence="1 2">
    <name type="scientific">Acropora cervicornis</name>
    <name type="common">Staghorn coral</name>
    <dbReference type="NCBI Taxonomy" id="6130"/>
    <lineage>
        <taxon>Eukaryota</taxon>
        <taxon>Metazoa</taxon>
        <taxon>Cnidaria</taxon>
        <taxon>Anthozoa</taxon>
        <taxon>Hexacorallia</taxon>
        <taxon>Scleractinia</taxon>
        <taxon>Astrocoeniina</taxon>
        <taxon>Acroporidae</taxon>
        <taxon>Acropora</taxon>
    </lineage>
</organism>
<dbReference type="EMBL" id="JARQWQ010000028">
    <property type="protein sequence ID" value="KAK2562424.1"/>
    <property type="molecule type" value="Genomic_DNA"/>
</dbReference>
<dbReference type="AlphaFoldDB" id="A0AAD9QJE5"/>
<keyword evidence="2" id="KW-1185">Reference proteome</keyword>
<proteinExistence type="predicted"/>
<evidence type="ECO:0000313" key="2">
    <source>
        <dbReference type="Proteomes" id="UP001249851"/>
    </source>
</evidence>
<dbReference type="Proteomes" id="UP001249851">
    <property type="component" value="Unassembled WGS sequence"/>
</dbReference>
<reference evidence="1" key="2">
    <citation type="journal article" date="2023" name="Science">
        <title>Genomic signatures of disease resistance in endangered staghorn corals.</title>
        <authorList>
            <person name="Vollmer S.V."/>
            <person name="Selwyn J.D."/>
            <person name="Despard B.A."/>
            <person name="Roesel C.L."/>
        </authorList>
    </citation>
    <scope>NUCLEOTIDE SEQUENCE</scope>
    <source>
        <strain evidence="1">K2</strain>
    </source>
</reference>
<accession>A0AAD9QJE5</accession>
<reference evidence="1" key="1">
    <citation type="journal article" date="2023" name="G3 (Bethesda)">
        <title>Whole genome assembly and annotation of the endangered Caribbean coral Acropora cervicornis.</title>
        <authorList>
            <person name="Selwyn J.D."/>
            <person name="Vollmer S.V."/>
        </authorList>
    </citation>
    <scope>NUCLEOTIDE SEQUENCE</scope>
    <source>
        <strain evidence="1">K2</strain>
    </source>
</reference>